<dbReference type="OrthoDB" id="7808230at2759"/>
<reference evidence="3" key="1">
    <citation type="submission" date="2018-01" db="EMBL/GenBank/DDBJ databases">
        <authorList>
            <person name="Alioto T."/>
            <person name="Alioto T."/>
        </authorList>
    </citation>
    <scope>NUCLEOTIDE SEQUENCE [LARGE SCALE GENOMIC DNA]</scope>
</reference>
<feature type="region of interest" description="Disordered" evidence="1">
    <location>
        <begin position="51"/>
        <end position="72"/>
    </location>
</feature>
<evidence type="ECO:0000256" key="1">
    <source>
        <dbReference type="SAM" id="MobiDB-lite"/>
    </source>
</evidence>
<keyword evidence="3" id="KW-1185">Reference proteome</keyword>
<protein>
    <submittedName>
        <fullName evidence="2">Uncharacterized protein</fullName>
    </submittedName>
</protein>
<dbReference type="OMA" id="KYQVTWN"/>
<evidence type="ECO:0000313" key="3">
    <source>
        <dbReference type="Proteomes" id="UP000268350"/>
    </source>
</evidence>
<name>A0A3B0JEJ0_DROGU</name>
<sequence length="256" mass="29490">MFRLLRQKTQQLAWCVQRATPLRLPARSFGDDDCKPDVCVDTPVETRCGPPSLRKPCGETPKKKEEPRDLPKPKARFKSMWEMDGCPLVVCELPVRYDVKYYRISDKEKRKYQVTWNECPRMVVKPRKVCLHQTMVRPKPCRRKRKVNLKDGAPAMLNPMECLPKSADDKCQRITMPCCKPARLPPICKSAFKGLSDCKKRRTPYPSFSECKKDELLKPPPTECKCLETPAMCETWAALRHRLSLGRGPVKKCGEP</sequence>
<feature type="compositionally biased region" description="Basic and acidic residues" evidence="1">
    <location>
        <begin position="56"/>
        <end position="72"/>
    </location>
</feature>
<organism evidence="2 3">
    <name type="scientific">Drosophila guanche</name>
    <name type="common">Fruit fly</name>
    <dbReference type="NCBI Taxonomy" id="7266"/>
    <lineage>
        <taxon>Eukaryota</taxon>
        <taxon>Metazoa</taxon>
        <taxon>Ecdysozoa</taxon>
        <taxon>Arthropoda</taxon>
        <taxon>Hexapoda</taxon>
        <taxon>Insecta</taxon>
        <taxon>Pterygota</taxon>
        <taxon>Neoptera</taxon>
        <taxon>Endopterygota</taxon>
        <taxon>Diptera</taxon>
        <taxon>Brachycera</taxon>
        <taxon>Muscomorpha</taxon>
        <taxon>Ephydroidea</taxon>
        <taxon>Drosophilidae</taxon>
        <taxon>Drosophila</taxon>
        <taxon>Sophophora</taxon>
    </lineage>
</organism>
<gene>
    <name evidence="2" type="ORF">DGUA_6G001223</name>
</gene>
<dbReference type="SMART" id="SM00689">
    <property type="entry name" value="DM6"/>
    <property type="match status" value="1"/>
</dbReference>
<dbReference type="EMBL" id="OUUW01000001">
    <property type="protein sequence ID" value="SPP73710.1"/>
    <property type="molecule type" value="Genomic_DNA"/>
</dbReference>
<dbReference type="Pfam" id="PF07248">
    <property type="entry name" value="DUF1431"/>
    <property type="match status" value="1"/>
</dbReference>
<evidence type="ECO:0000313" key="2">
    <source>
        <dbReference type="EMBL" id="SPP73710.1"/>
    </source>
</evidence>
<dbReference type="PANTHER" id="PTHR20977:SF0">
    <property type="entry name" value="AT13385P-RELATED"/>
    <property type="match status" value="1"/>
</dbReference>
<accession>A0A3B0JEJ0</accession>
<dbReference type="InterPro" id="IPR006611">
    <property type="entry name" value="DUF1431_DROsp"/>
</dbReference>
<dbReference type="PANTHER" id="PTHR20977">
    <property type="entry name" value="AT13385P-RELATED"/>
    <property type="match status" value="1"/>
</dbReference>
<dbReference type="STRING" id="7266.A0A3B0JEJ0"/>
<dbReference type="Proteomes" id="UP000268350">
    <property type="component" value="Unassembled WGS sequence"/>
</dbReference>
<dbReference type="AlphaFoldDB" id="A0A3B0JEJ0"/>
<proteinExistence type="predicted"/>